<name>A0A9W8CI60_9FUNG</name>
<dbReference type="InterPro" id="IPR039356">
    <property type="entry name" value="YfbR/HDDC2"/>
</dbReference>
<proteinExistence type="inferred from homology"/>
<dbReference type="SUPFAM" id="SSF109604">
    <property type="entry name" value="HD-domain/PDEase-like"/>
    <property type="match status" value="1"/>
</dbReference>
<keyword evidence="8" id="KW-0479">Metal-binding</keyword>
<keyword evidence="9" id="KW-0378">Hydrolase</keyword>
<protein>
    <recommendedName>
        <fullName evidence="7">5'-deoxynucleotidase</fullName>
        <ecNumber evidence="7">3.1.3.89</ecNumber>
    </recommendedName>
</protein>
<evidence type="ECO:0000256" key="4">
    <source>
        <dbReference type="ARBA" id="ARBA00004074"/>
    </source>
</evidence>
<evidence type="ECO:0000256" key="7">
    <source>
        <dbReference type="ARBA" id="ARBA00012964"/>
    </source>
</evidence>
<comment type="caution">
    <text evidence="11">The sequence shown here is derived from an EMBL/GenBank/DDBJ whole genome shotgun (WGS) entry which is preliminary data.</text>
</comment>
<evidence type="ECO:0000256" key="6">
    <source>
        <dbReference type="ARBA" id="ARBA00011738"/>
    </source>
</evidence>
<keyword evidence="12" id="KW-1185">Reference proteome</keyword>
<evidence type="ECO:0000259" key="10">
    <source>
        <dbReference type="PROSITE" id="PS51831"/>
    </source>
</evidence>
<comment type="function">
    <text evidence="4">Catalyzes the dephosphorylation of the nucleoside 5'-monophosphates deoxyadenosine monophosphate (dAMP), deoxycytidine monophosphate (dCMP), deoxyguanosine monophosphate (dGMP) and deoxythymidine monophosphate (dTMP).</text>
</comment>
<feature type="domain" description="HD" evidence="10">
    <location>
        <begin position="41"/>
        <end position="146"/>
    </location>
</feature>
<comment type="cofactor">
    <cofactor evidence="2">
        <name>Mn(2+)</name>
        <dbReference type="ChEBI" id="CHEBI:29035"/>
    </cofactor>
</comment>
<gene>
    <name evidence="11" type="primary">HDDC2</name>
    <name evidence="11" type="ORF">LPJ64_004878</name>
</gene>
<dbReference type="Pfam" id="PF13023">
    <property type="entry name" value="HD_3"/>
    <property type="match status" value="1"/>
</dbReference>
<dbReference type="GO" id="GO:0046872">
    <property type="term" value="F:metal ion binding"/>
    <property type="evidence" value="ECO:0007669"/>
    <property type="project" value="UniProtKB-KW"/>
</dbReference>
<evidence type="ECO:0000256" key="2">
    <source>
        <dbReference type="ARBA" id="ARBA00001936"/>
    </source>
</evidence>
<accession>A0A9W8CI60</accession>
<comment type="similarity">
    <text evidence="5">Belongs to the HDDC2 family.</text>
</comment>
<comment type="catalytic activity">
    <reaction evidence="1">
        <text>a 2'-deoxyribonucleoside 5'-phosphate + H2O = a 2'-deoxyribonucleoside + phosphate</text>
        <dbReference type="Rhea" id="RHEA:36167"/>
        <dbReference type="ChEBI" id="CHEBI:15377"/>
        <dbReference type="ChEBI" id="CHEBI:18274"/>
        <dbReference type="ChEBI" id="CHEBI:43474"/>
        <dbReference type="ChEBI" id="CHEBI:65317"/>
        <dbReference type="EC" id="3.1.3.89"/>
    </reaction>
</comment>
<evidence type="ECO:0000313" key="12">
    <source>
        <dbReference type="Proteomes" id="UP001145021"/>
    </source>
</evidence>
<dbReference type="EC" id="3.1.3.89" evidence="7"/>
<comment type="cofactor">
    <cofactor evidence="3">
        <name>Co(2+)</name>
        <dbReference type="ChEBI" id="CHEBI:48828"/>
    </cofactor>
</comment>
<dbReference type="InterPro" id="IPR003607">
    <property type="entry name" value="HD/PDEase_dom"/>
</dbReference>
<dbReference type="PROSITE" id="PS51831">
    <property type="entry name" value="HD"/>
    <property type="match status" value="1"/>
</dbReference>
<evidence type="ECO:0000256" key="3">
    <source>
        <dbReference type="ARBA" id="ARBA00001941"/>
    </source>
</evidence>
<dbReference type="SMART" id="SM00471">
    <property type="entry name" value="HDc"/>
    <property type="match status" value="1"/>
</dbReference>
<sequence>MTNSSESAAGSVIDFLTLVTKLKRTQRTGWVNNQITEPESVSDHMYRMSLMAMLLDDPTLDKTKCIKLAIVHDLAECLVGDITPFDGVSKEDKHQMEAQAMQRLAITLGPENAASGQEIMALWKEYEDNGTEEAKVVHQLDKCEMIQQAMEYEVQDGKQLDQFFDYTRHLFTHPQIKSWAQAILARRKQT</sequence>
<dbReference type="InterPro" id="IPR006674">
    <property type="entry name" value="HD_domain"/>
</dbReference>
<evidence type="ECO:0000256" key="9">
    <source>
        <dbReference type="ARBA" id="ARBA00022801"/>
    </source>
</evidence>
<evidence type="ECO:0000313" key="11">
    <source>
        <dbReference type="EMBL" id="KAJ1643352.1"/>
    </source>
</evidence>
<dbReference type="Gene3D" id="1.10.3210.10">
    <property type="entry name" value="Hypothetical protein af1432"/>
    <property type="match status" value="1"/>
</dbReference>
<dbReference type="AlphaFoldDB" id="A0A9W8CI60"/>
<dbReference type="GO" id="GO:0002953">
    <property type="term" value="F:5'-deoxynucleotidase activity"/>
    <property type="evidence" value="ECO:0007669"/>
    <property type="project" value="UniProtKB-EC"/>
</dbReference>
<dbReference type="Proteomes" id="UP001145021">
    <property type="component" value="Unassembled WGS sequence"/>
</dbReference>
<comment type="subunit">
    <text evidence="6">Homodimer.</text>
</comment>
<dbReference type="PANTHER" id="PTHR11845">
    <property type="entry name" value="5'-DEOXYNUCLEOTIDASE HDDC2"/>
    <property type="match status" value="1"/>
</dbReference>
<organism evidence="11 12">
    <name type="scientific">Coemansia asiatica</name>
    <dbReference type="NCBI Taxonomy" id="1052880"/>
    <lineage>
        <taxon>Eukaryota</taxon>
        <taxon>Fungi</taxon>
        <taxon>Fungi incertae sedis</taxon>
        <taxon>Zoopagomycota</taxon>
        <taxon>Kickxellomycotina</taxon>
        <taxon>Kickxellomycetes</taxon>
        <taxon>Kickxellales</taxon>
        <taxon>Kickxellaceae</taxon>
        <taxon>Coemansia</taxon>
    </lineage>
</organism>
<dbReference type="PANTHER" id="PTHR11845:SF13">
    <property type="entry name" value="5'-DEOXYNUCLEOTIDASE HDDC2"/>
    <property type="match status" value="1"/>
</dbReference>
<evidence type="ECO:0000256" key="8">
    <source>
        <dbReference type="ARBA" id="ARBA00022723"/>
    </source>
</evidence>
<dbReference type="FunFam" id="1.10.3210.10:FF:000016">
    <property type="entry name" value="HD domain-containing protein 2"/>
    <property type="match status" value="1"/>
</dbReference>
<evidence type="ECO:0000256" key="5">
    <source>
        <dbReference type="ARBA" id="ARBA00009999"/>
    </source>
</evidence>
<reference evidence="11" key="1">
    <citation type="submission" date="2022-07" db="EMBL/GenBank/DDBJ databases">
        <title>Phylogenomic reconstructions and comparative analyses of Kickxellomycotina fungi.</title>
        <authorList>
            <person name="Reynolds N.K."/>
            <person name="Stajich J.E."/>
            <person name="Barry K."/>
            <person name="Grigoriev I.V."/>
            <person name="Crous P."/>
            <person name="Smith M.E."/>
        </authorList>
    </citation>
    <scope>NUCLEOTIDE SEQUENCE</scope>
    <source>
        <strain evidence="11">NBRC 105413</strain>
    </source>
</reference>
<dbReference type="GO" id="GO:0005737">
    <property type="term" value="C:cytoplasm"/>
    <property type="evidence" value="ECO:0007669"/>
    <property type="project" value="TreeGrafter"/>
</dbReference>
<evidence type="ECO:0000256" key="1">
    <source>
        <dbReference type="ARBA" id="ARBA00001638"/>
    </source>
</evidence>
<dbReference type="EMBL" id="JANBOH010000265">
    <property type="protein sequence ID" value="KAJ1643352.1"/>
    <property type="molecule type" value="Genomic_DNA"/>
</dbReference>